<dbReference type="AlphaFoldDB" id="A0A6J4K7H7"/>
<proteinExistence type="predicted"/>
<sequence length="65" mass="6518">EHLLAGPARRAEGAFPSGCDRAGCGADAGLRGQCKRRDLSRGAAVCGAGGERGGARPAPWISCPI</sequence>
<accession>A0A6J4K7H7</accession>
<name>A0A6J4K7H7_9BACT</name>
<evidence type="ECO:0000313" key="1">
    <source>
        <dbReference type="EMBL" id="CAA9297758.1"/>
    </source>
</evidence>
<protein>
    <submittedName>
        <fullName evidence="1">Uncharacterized protein</fullName>
    </submittedName>
</protein>
<dbReference type="EMBL" id="CADCTV010000055">
    <property type="protein sequence ID" value="CAA9297758.1"/>
    <property type="molecule type" value="Genomic_DNA"/>
</dbReference>
<gene>
    <name evidence="1" type="ORF">AVDCRST_MAG89-242</name>
</gene>
<feature type="non-terminal residue" evidence="1">
    <location>
        <position position="65"/>
    </location>
</feature>
<feature type="non-terminal residue" evidence="1">
    <location>
        <position position="1"/>
    </location>
</feature>
<reference evidence="1" key="1">
    <citation type="submission" date="2020-02" db="EMBL/GenBank/DDBJ databases">
        <authorList>
            <person name="Meier V. D."/>
        </authorList>
    </citation>
    <scope>NUCLEOTIDE SEQUENCE</scope>
    <source>
        <strain evidence="1">AVDCRST_MAG89</strain>
    </source>
</reference>
<organism evidence="1">
    <name type="scientific">uncultured Gemmatimonadota bacterium</name>
    <dbReference type="NCBI Taxonomy" id="203437"/>
    <lineage>
        <taxon>Bacteria</taxon>
        <taxon>Pseudomonadati</taxon>
        <taxon>Gemmatimonadota</taxon>
        <taxon>environmental samples</taxon>
    </lineage>
</organism>